<evidence type="ECO:0000313" key="2">
    <source>
        <dbReference type="Proteomes" id="UP000546162"/>
    </source>
</evidence>
<name>A0A7W7MAJ3_9ACTN</name>
<dbReference type="EMBL" id="JACHNB010000001">
    <property type="protein sequence ID" value="MBB4743057.1"/>
    <property type="molecule type" value="Genomic_DNA"/>
</dbReference>
<dbReference type="Proteomes" id="UP000546162">
    <property type="component" value="Unassembled WGS sequence"/>
</dbReference>
<sequence length="97" mass="10690">MAYQVGELLAQAAGGDALERVDQPSDSRLGWEVDQQVHVIVLAVELDQLCLEVGADVAHDRLHPNLVLVGEHLVSELRHENQVDVHRKDTVSAVRIP</sequence>
<comment type="caution">
    <text evidence="1">The sequence shown here is derived from an EMBL/GenBank/DDBJ whole genome shotgun (WGS) entry which is preliminary data.</text>
</comment>
<proteinExistence type="predicted"/>
<protein>
    <submittedName>
        <fullName evidence="1">Uncharacterized protein</fullName>
    </submittedName>
</protein>
<dbReference type="AlphaFoldDB" id="A0A7W7MAJ3"/>
<reference evidence="1 2" key="1">
    <citation type="submission" date="2020-08" db="EMBL/GenBank/DDBJ databases">
        <title>Sequencing the genomes of 1000 actinobacteria strains.</title>
        <authorList>
            <person name="Klenk H.-P."/>
        </authorList>
    </citation>
    <scope>NUCLEOTIDE SEQUENCE [LARGE SCALE GENOMIC DNA]</scope>
    <source>
        <strain evidence="1 2">DSM 45809</strain>
    </source>
</reference>
<evidence type="ECO:0000313" key="1">
    <source>
        <dbReference type="EMBL" id="MBB4743057.1"/>
    </source>
</evidence>
<organism evidence="1 2">
    <name type="scientific">Actinoplanes octamycinicus</name>
    <dbReference type="NCBI Taxonomy" id="135948"/>
    <lineage>
        <taxon>Bacteria</taxon>
        <taxon>Bacillati</taxon>
        <taxon>Actinomycetota</taxon>
        <taxon>Actinomycetes</taxon>
        <taxon>Micromonosporales</taxon>
        <taxon>Micromonosporaceae</taxon>
        <taxon>Actinoplanes</taxon>
    </lineage>
</organism>
<keyword evidence="2" id="KW-1185">Reference proteome</keyword>
<gene>
    <name evidence="1" type="ORF">BJY16_006516</name>
</gene>
<accession>A0A7W7MAJ3</accession>